<proteinExistence type="predicted"/>
<evidence type="ECO:0000313" key="3">
    <source>
        <dbReference type="EMBL" id="ODA66760.1"/>
    </source>
</evidence>
<dbReference type="AlphaFoldDB" id="A0A1E2RXA1"/>
<evidence type="ECO:0000259" key="2">
    <source>
        <dbReference type="Pfam" id="PF12804"/>
    </source>
</evidence>
<feature type="domain" description="MobA-like NTP transferase" evidence="2">
    <location>
        <begin position="8"/>
        <end position="160"/>
    </location>
</feature>
<reference evidence="3 4" key="1">
    <citation type="submission" date="2016-07" db="EMBL/GenBank/DDBJ databases">
        <title>Draft genome sequence of Methyloligella halotolerans C2T (VKM B-2706T=CCUG 61687T=DSM 25045T), a halotolerant polyhydroxybutyrate accumulating methylotroph.</title>
        <authorList>
            <person name="Vasilenko O.V."/>
            <person name="Doronina N.V."/>
            <person name="Poroshina M.N."/>
            <person name="Tarlachkov S.V."/>
            <person name="Trotsenko Y.A."/>
        </authorList>
    </citation>
    <scope>NUCLEOTIDE SEQUENCE [LARGE SCALE GENOMIC DNA]</scope>
    <source>
        <strain evidence="3 4">VKM B-2706</strain>
    </source>
</reference>
<dbReference type="GO" id="GO:0016779">
    <property type="term" value="F:nucleotidyltransferase activity"/>
    <property type="evidence" value="ECO:0007669"/>
    <property type="project" value="UniProtKB-ARBA"/>
</dbReference>
<gene>
    <name evidence="3" type="ORF">A7A08_02528</name>
</gene>
<dbReference type="EMBL" id="MASI01000006">
    <property type="protein sequence ID" value="ODA66760.1"/>
    <property type="molecule type" value="Genomic_DNA"/>
</dbReference>
<name>A0A1E2RXA1_9HYPH</name>
<dbReference type="SUPFAM" id="SSF53448">
    <property type="entry name" value="Nucleotide-diphospho-sugar transferases"/>
    <property type="match status" value="1"/>
</dbReference>
<evidence type="ECO:0000313" key="4">
    <source>
        <dbReference type="Proteomes" id="UP000095087"/>
    </source>
</evidence>
<dbReference type="Gene3D" id="3.90.550.10">
    <property type="entry name" value="Spore Coat Polysaccharide Biosynthesis Protein SpsA, Chain A"/>
    <property type="match status" value="1"/>
</dbReference>
<dbReference type="PANTHER" id="PTHR43777">
    <property type="entry name" value="MOLYBDENUM COFACTOR CYTIDYLYLTRANSFERASE"/>
    <property type="match status" value="1"/>
</dbReference>
<dbReference type="InterPro" id="IPR025877">
    <property type="entry name" value="MobA-like_NTP_Trfase"/>
</dbReference>
<dbReference type="OrthoDB" id="9779263at2"/>
<keyword evidence="4" id="KW-1185">Reference proteome</keyword>
<dbReference type="STRING" id="1177755.A7A08_02528"/>
<organism evidence="3 4">
    <name type="scientific">Methyloligella halotolerans</name>
    <dbReference type="NCBI Taxonomy" id="1177755"/>
    <lineage>
        <taxon>Bacteria</taxon>
        <taxon>Pseudomonadati</taxon>
        <taxon>Pseudomonadota</taxon>
        <taxon>Alphaproteobacteria</taxon>
        <taxon>Hyphomicrobiales</taxon>
        <taxon>Hyphomicrobiaceae</taxon>
        <taxon>Methyloligella</taxon>
    </lineage>
</organism>
<dbReference type="Proteomes" id="UP000095087">
    <property type="component" value="Unassembled WGS sequence"/>
</dbReference>
<keyword evidence="1" id="KW-0460">Magnesium</keyword>
<dbReference type="PANTHER" id="PTHR43777:SF1">
    <property type="entry name" value="MOLYBDENUM COFACTOR CYTIDYLYLTRANSFERASE"/>
    <property type="match status" value="1"/>
</dbReference>
<protein>
    <submittedName>
        <fullName evidence="3">Purine catabolism protein PucB</fullName>
    </submittedName>
</protein>
<comment type="caution">
    <text evidence="3">The sequence shown here is derived from an EMBL/GenBank/DDBJ whole genome shotgun (WGS) entry which is preliminary data.</text>
</comment>
<dbReference type="RefSeq" id="WP_069095698.1">
    <property type="nucleotide sequence ID" value="NZ_MASI01000006.1"/>
</dbReference>
<accession>A0A1E2RXA1</accession>
<dbReference type="PATRIC" id="fig|1177755.3.peg.2550"/>
<sequence>MTPSPFIAVLAAGRARRFGAPKLDELLAGQPVGSWVLNAVSSAGLPAGAVVTGPTPPDFLAAWPDWERLENAAPERGLGSSLALAAQAALQADADGLLVLLADMPLLDATFLSKLAAAKPPAATEQMDGSPGVPALLPRALCERLATMTGDSGAGRFLGEDPATTLIQPPANMLIDIDRPEDLARAAALLGGNRA</sequence>
<dbReference type="Pfam" id="PF12804">
    <property type="entry name" value="NTP_transf_3"/>
    <property type="match status" value="1"/>
</dbReference>
<evidence type="ECO:0000256" key="1">
    <source>
        <dbReference type="ARBA" id="ARBA00022842"/>
    </source>
</evidence>
<dbReference type="InterPro" id="IPR029044">
    <property type="entry name" value="Nucleotide-diphossugar_trans"/>
</dbReference>